<evidence type="ECO:0000259" key="7">
    <source>
        <dbReference type="Pfam" id="PF12340"/>
    </source>
</evidence>
<keyword evidence="3" id="KW-0645">Protease</keyword>
<dbReference type="PANTHER" id="PTHR13367">
    <property type="entry name" value="UBIQUITIN THIOESTERASE"/>
    <property type="match status" value="1"/>
</dbReference>
<dbReference type="STRING" id="78410.A0A0P7ABL7"/>
<proteinExistence type="predicted"/>
<evidence type="ECO:0000256" key="3">
    <source>
        <dbReference type="ARBA" id="ARBA00022670"/>
    </source>
</evidence>
<dbReference type="GO" id="GO:0006508">
    <property type="term" value="P:proteolysis"/>
    <property type="evidence" value="ECO:0007669"/>
    <property type="project" value="UniProtKB-KW"/>
</dbReference>
<dbReference type="InterPro" id="IPR022099">
    <property type="entry name" value="DUF3638"/>
</dbReference>
<comment type="caution">
    <text evidence="8">The sequence shown here is derived from an EMBL/GenBank/DDBJ whole genome shotgun (WGS) entry which is preliminary data.</text>
</comment>
<dbReference type="OrthoDB" id="3182339at2759"/>
<feature type="domain" description="DUF3638" evidence="7">
    <location>
        <begin position="55"/>
        <end position="160"/>
    </location>
</feature>
<dbReference type="InterPro" id="IPR051346">
    <property type="entry name" value="OTU_Deubiquitinase"/>
</dbReference>
<evidence type="ECO:0000256" key="6">
    <source>
        <dbReference type="ARBA" id="ARBA00022807"/>
    </source>
</evidence>
<protein>
    <recommendedName>
        <fullName evidence="2">ubiquitinyl hydrolase 1</fullName>
        <ecNumber evidence="2">3.4.19.12</ecNumber>
    </recommendedName>
</protein>
<dbReference type="PANTHER" id="PTHR13367:SF34">
    <property type="match status" value="1"/>
</dbReference>
<evidence type="ECO:0000256" key="5">
    <source>
        <dbReference type="ARBA" id="ARBA00022801"/>
    </source>
</evidence>
<evidence type="ECO:0000313" key="8">
    <source>
        <dbReference type="EMBL" id="KPM34569.1"/>
    </source>
</evidence>
<sequence length="458" mass="51371">MIKDLAFEAKFWPRISLMLFLQQLAKPCWQYLPAAWKSSIVAYGRAISALQQAKRLDPHEYPEWLLFECESGIMIREVQQQIARQMIDPPSNQNAVMQLSMGEGKSSVIVPIVTAALSNGSQLVCVIVAKPQAKQMFQFLVSKLSGLLDRPVYQLPFSDKGQTCARCDQFGITQFGTASLQEEQLSPETETEREVERPPVVQPALHSIHPGLRYFIKSGQMQPGRWGFTAAFMALSDTTAARHLDVSEFHAHIWVTDDFVTSVQAESSDTGCSDLFQRPVQRILTSTSNDCLVNNLVIISPYEVNEMLPEIKASPHVTLHLYSPRINLGYQSLDHLALYSVPHRPTAPVFLRQQIVHLNLLAGQLYLSSFQEYVDLCNELGLAWSTPGDLVTLQADGFIPPGSEDREIINVSGFTKSPVKFIKVLMERIRQNGKTIEKTHVGKILDGVLLTEENFEED</sequence>
<keyword evidence="6" id="KW-0788">Thiol protease</keyword>
<evidence type="ECO:0000256" key="1">
    <source>
        <dbReference type="ARBA" id="ARBA00000707"/>
    </source>
</evidence>
<evidence type="ECO:0000256" key="4">
    <source>
        <dbReference type="ARBA" id="ARBA00022786"/>
    </source>
</evidence>
<dbReference type="EC" id="3.4.19.12" evidence="2"/>
<accession>A0A0P7ABL7</accession>
<evidence type="ECO:0000256" key="2">
    <source>
        <dbReference type="ARBA" id="ARBA00012759"/>
    </source>
</evidence>
<keyword evidence="9" id="KW-1185">Reference proteome</keyword>
<evidence type="ECO:0000313" key="9">
    <source>
        <dbReference type="Proteomes" id="UP000050424"/>
    </source>
</evidence>
<dbReference type="EMBL" id="LKCW01000323">
    <property type="protein sequence ID" value="KPM34569.1"/>
    <property type="molecule type" value="Genomic_DNA"/>
</dbReference>
<comment type="catalytic activity">
    <reaction evidence="1">
        <text>Thiol-dependent hydrolysis of ester, thioester, amide, peptide and isopeptide bonds formed by the C-terminal Gly of ubiquitin (a 76-residue protein attached to proteins as an intracellular targeting signal).</text>
        <dbReference type="EC" id="3.4.19.12"/>
    </reaction>
</comment>
<dbReference type="Proteomes" id="UP000050424">
    <property type="component" value="Unassembled WGS sequence"/>
</dbReference>
<dbReference type="Pfam" id="PF12340">
    <property type="entry name" value="DUF3638"/>
    <property type="match status" value="1"/>
</dbReference>
<reference evidence="8 9" key="1">
    <citation type="submission" date="2015-09" db="EMBL/GenBank/DDBJ databases">
        <title>Draft genome of a European isolate of the apple canker pathogen Neonectria ditissima.</title>
        <authorList>
            <person name="Gomez-Cortecero A."/>
            <person name="Harrison R.J."/>
            <person name="Armitage A.D."/>
        </authorList>
    </citation>
    <scope>NUCLEOTIDE SEQUENCE [LARGE SCALE GENOMIC DNA]</scope>
    <source>
        <strain evidence="8 9">R09/05</strain>
    </source>
</reference>
<organism evidence="8 9">
    <name type="scientific">Neonectria ditissima</name>
    <dbReference type="NCBI Taxonomy" id="78410"/>
    <lineage>
        <taxon>Eukaryota</taxon>
        <taxon>Fungi</taxon>
        <taxon>Dikarya</taxon>
        <taxon>Ascomycota</taxon>
        <taxon>Pezizomycotina</taxon>
        <taxon>Sordariomycetes</taxon>
        <taxon>Hypocreomycetidae</taxon>
        <taxon>Hypocreales</taxon>
        <taxon>Nectriaceae</taxon>
        <taxon>Neonectria</taxon>
    </lineage>
</organism>
<keyword evidence="4" id="KW-0833">Ubl conjugation pathway</keyword>
<keyword evidence="5" id="KW-0378">Hydrolase</keyword>
<dbReference type="AlphaFoldDB" id="A0A0P7ABL7"/>
<dbReference type="GO" id="GO:0004843">
    <property type="term" value="F:cysteine-type deubiquitinase activity"/>
    <property type="evidence" value="ECO:0007669"/>
    <property type="project" value="UniProtKB-EC"/>
</dbReference>
<name>A0A0P7ABL7_9HYPO</name>
<gene>
    <name evidence="8" type="ORF">AK830_g12007</name>
</gene>